<name>A0ABV8A0A8_9GAMM</name>
<protein>
    <recommendedName>
        <fullName evidence="4">RHS repeat protein</fullName>
    </recommendedName>
</protein>
<accession>A0ABV8A0A8</accession>
<feature type="region of interest" description="Disordered" evidence="1">
    <location>
        <begin position="1"/>
        <end position="35"/>
    </location>
</feature>
<organism evidence="2 3">
    <name type="scientific">Saccharospirillum mangrovi</name>
    <dbReference type="NCBI Taxonomy" id="2161747"/>
    <lineage>
        <taxon>Bacteria</taxon>
        <taxon>Pseudomonadati</taxon>
        <taxon>Pseudomonadota</taxon>
        <taxon>Gammaproteobacteria</taxon>
        <taxon>Oceanospirillales</taxon>
        <taxon>Saccharospirillaceae</taxon>
        <taxon>Saccharospirillum</taxon>
    </lineage>
</organism>
<reference evidence="3" key="1">
    <citation type="journal article" date="2019" name="Int. J. Syst. Evol. Microbiol.">
        <title>The Global Catalogue of Microorganisms (GCM) 10K type strain sequencing project: providing services to taxonomists for standard genome sequencing and annotation.</title>
        <authorList>
            <consortium name="The Broad Institute Genomics Platform"/>
            <consortium name="The Broad Institute Genome Sequencing Center for Infectious Disease"/>
            <person name="Wu L."/>
            <person name="Ma J."/>
        </authorList>
    </citation>
    <scope>NUCLEOTIDE SEQUENCE [LARGE SCALE GENOMIC DNA]</scope>
    <source>
        <strain evidence="3">IBRC 10765</strain>
    </source>
</reference>
<keyword evidence="3" id="KW-1185">Reference proteome</keyword>
<evidence type="ECO:0000313" key="2">
    <source>
        <dbReference type="EMBL" id="MFC3854223.1"/>
    </source>
</evidence>
<gene>
    <name evidence="2" type="ORF">ACFOOG_15395</name>
</gene>
<proteinExistence type="predicted"/>
<feature type="compositionally biased region" description="Polar residues" evidence="1">
    <location>
        <begin position="22"/>
        <end position="35"/>
    </location>
</feature>
<sequence>MHRRIFTPNNPRWQARDHAQDWSATQQQLSQQFNQPGWSTQDQHLYFHDSEGNLSARLYNEKFSFFYDYDSNDRLVRADEPQNLTMNHPDFIGGRFI</sequence>
<evidence type="ECO:0008006" key="4">
    <source>
        <dbReference type="Google" id="ProtNLM"/>
    </source>
</evidence>
<dbReference type="EMBL" id="JBHRYR010000009">
    <property type="protein sequence ID" value="MFC3854223.1"/>
    <property type="molecule type" value="Genomic_DNA"/>
</dbReference>
<dbReference type="RefSeq" id="WP_380698291.1">
    <property type="nucleotide sequence ID" value="NZ_JBHRYR010000009.1"/>
</dbReference>
<evidence type="ECO:0000313" key="3">
    <source>
        <dbReference type="Proteomes" id="UP001595617"/>
    </source>
</evidence>
<dbReference type="Proteomes" id="UP001595617">
    <property type="component" value="Unassembled WGS sequence"/>
</dbReference>
<evidence type="ECO:0000256" key="1">
    <source>
        <dbReference type="SAM" id="MobiDB-lite"/>
    </source>
</evidence>
<comment type="caution">
    <text evidence="2">The sequence shown here is derived from an EMBL/GenBank/DDBJ whole genome shotgun (WGS) entry which is preliminary data.</text>
</comment>